<proteinExistence type="predicted"/>
<keyword evidence="1" id="KW-1133">Transmembrane helix</keyword>
<gene>
    <name evidence="2" type="ORF">EG68_10764</name>
</gene>
<evidence type="ECO:0000256" key="1">
    <source>
        <dbReference type="SAM" id="Phobius"/>
    </source>
</evidence>
<feature type="transmembrane region" description="Helical" evidence="1">
    <location>
        <begin position="42"/>
        <end position="64"/>
    </location>
</feature>
<name>A0A8S9YCI3_9TREM</name>
<sequence length="66" mass="7477">MNVQFGSFLQKHCKHNHRVDSTFYCLSACRISLLHSTNPSTITVASLVIVHTLFSIRLNVLLTFSK</sequence>
<comment type="caution">
    <text evidence="2">The sequence shown here is derived from an EMBL/GenBank/DDBJ whole genome shotgun (WGS) entry which is preliminary data.</text>
</comment>
<protein>
    <submittedName>
        <fullName evidence="2">Uncharacterized protein</fullName>
    </submittedName>
</protein>
<dbReference type="AlphaFoldDB" id="A0A8S9YCI3"/>
<keyword evidence="3" id="KW-1185">Reference proteome</keyword>
<accession>A0A8S9YCI3</accession>
<dbReference type="OrthoDB" id="10448642at2759"/>
<evidence type="ECO:0000313" key="2">
    <source>
        <dbReference type="EMBL" id="KAF7232778.1"/>
    </source>
</evidence>
<organism evidence="2 3">
    <name type="scientific">Paragonimus skrjabini miyazakii</name>
    <dbReference type="NCBI Taxonomy" id="59628"/>
    <lineage>
        <taxon>Eukaryota</taxon>
        <taxon>Metazoa</taxon>
        <taxon>Spiralia</taxon>
        <taxon>Lophotrochozoa</taxon>
        <taxon>Platyhelminthes</taxon>
        <taxon>Trematoda</taxon>
        <taxon>Digenea</taxon>
        <taxon>Plagiorchiida</taxon>
        <taxon>Troglotremata</taxon>
        <taxon>Troglotrematidae</taxon>
        <taxon>Paragonimus</taxon>
    </lineage>
</organism>
<dbReference type="EMBL" id="JTDE01021550">
    <property type="protein sequence ID" value="KAF7232778.1"/>
    <property type="molecule type" value="Genomic_DNA"/>
</dbReference>
<reference evidence="2" key="1">
    <citation type="submission" date="2019-07" db="EMBL/GenBank/DDBJ databases">
        <title>Annotation for the trematode Paragonimus miyazaki's.</title>
        <authorList>
            <person name="Choi Y.-J."/>
        </authorList>
    </citation>
    <scope>NUCLEOTIDE SEQUENCE</scope>
    <source>
        <strain evidence="2">Japan</strain>
    </source>
</reference>
<dbReference type="Proteomes" id="UP000822476">
    <property type="component" value="Unassembled WGS sequence"/>
</dbReference>
<keyword evidence="1" id="KW-0812">Transmembrane</keyword>
<evidence type="ECO:0000313" key="3">
    <source>
        <dbReference type="Proteomes" id="UP000822476"/>
    </source>
</evidence>
<keyword evidence="1" id="KW-0472">Membrane</keyword>